<dbReference type="SUPFAM" id="SSF49899">
    <property type="entry name" value="Concanavalin A-like lectins/glucanases"/>
    <property type="match status" value="1"/>
</dbReference>
<dbReference type="Pfam" id="PF08244">
    <property type="entry name" value="Glyco_hydro_32C"/>
    <property type="match status" value="1"/>
</dbReference>
<feature type="domain" description="Glycosyl hydrolase family 32 N-terminal" evidence="6">
    <location>
        <begin position="30"/>
        <end position="323"/>
    </location>
</feature>
<feature type="domain" description="Glycosyl hydrolase family 32 C-terminal" evidence="7">
    <location>
        <begin position="360"/>
        <end position="464"/>
    </location>
</feature>
<dbReference type="InterPro" id="IPR051214">
    <property type="entry name" value="GH32_Enzymes"/>
</dbReference>
<dbReference type="Pfam" id="PF00251">
    <property type="entry name" value="Glyco_hydro_32N"/>
    <property type="match status" value="1"/>
</dbReference>
<evidence type="ECO:0000256" key="2">
    <source>
        <dbReference type="ARBA" id="ARBA00012758"/>
    </source>
</evidence>
<evidence type="ECO:0000313" key="8">
    <source>
        <dbReference type="EMBL" id="RJP21537.1"/>
    </source>
</evidence>
<evidence type="ECO:0000313" key="9">
    <source>
        <dbReference type="Proteomes" id="UP000265882"/>
    </source>
</evidence>
<dbReference type="PANTHER" id="PTHR43101">
    <property type="entry name" value="BETA-FRUCTOSIDASE"/>
    <property type="match status" value="1"/>
</dbReference>
<dbReference type="EMBL" id="QZKU01000067">
    <property type="protein sequence ID" value="RJP21537.1"/>
    <property type="molecule type" value="Genomic_DNA"/>
</dbReference>
<dbReference type="InterPro" id="IPR001362">
    <property type="entry name" value="Glyco_hydro_32"/>
</dbReference>
<dbReference type="Gene3D" id="2.60.120.560">
    <property type="entry name" value="Exo-inulinase, domain 1"/>
    <property type="match status" value="1"/>
</dbReference>
<organism evidence="8 9">
    <name type="scientific">Abyssobacteria bacterium (strain SURF_5)</name>
    <dbReference type="NCBI Taxonomy" id="2093360"/>
    <lineage>
        <taxon>Bacteria</taxon>
        <taxon>Pseudomonadati</taxon>
        <taxon>Candidatus Hydrogenedentota</taxon>
        <taxon>Candidatus Abyssobacteria</taxon>
    </lineage>
</organism>
<evidence type="ECO:0000256" key="1">
    <source>
        <dbReference type="ARBA" id="ARBA00009902"/>
    </source>
</evidence>
<comment type="similarity">
    <text evidence="1 5">Belongs to the glycosyl hydrolase 32 family.</text>
</comment>
<dbReference type="InterPro" id="IPR013189">
    <property type="entry name" value="Glyco_hydro_32_C"/>
</dbReference>
<gene>
    <name evidence="8" type="ORF">C4520_09615</name>
</gene>
<dbReference type="Gene3D" id="2.115.10.20">
    <property type="entry name" value="Glycosyl hydrolase domain, family 43"/>
    <property type="match status" value="1"/>
</dbReference>
<dbReference type="SUPFAM" id="SSF75005">
    <property type="entry name" value="Arabinanase/levansucrase/invertase"/>
    <property type="match status" value="1"/>
</dbReference>
<evidence type="ECO:0000256" key="3">
    <source>
        <dbReference type="ARBA" id="ARBA00022801"/>
    </source>
</evidence>
<dbReference type="CDD" id="cd08996">
    <property type="entry name" value="GH32_FFase"/>
    <property type="match status" value="1"/>
</dbReference>
<accession>A0A3A4NM24</accession>
<dbReference type="GO" id="GO:0005975">
    <property type="term" value="P:carbohydrate metabolic process"/>
    <property type="evidence" value="ECO:0007669"/>
    <property type="project" value="InterPro"/>
</dbReference>
<reference evidence="8 9" key="1">
    <citation type="journal article" date="2017" name="ISME J.">
        <title>Energy and carbon metabolisms in a deep terrestrial subsurface fluid microbial community.</title>
        <authorList>
            <person name="Momper L."/>
            <person name="Jungbluth S.P."/>
            <person name="Lee M.D."/>
            <person name="Amend J.P."/>
        </authorList>
    </citation>
    <scope>NUCLEOTIDE SEQUENCE [LARGE SCALE GENOMIC DNA]</scope>
    <source>
        <strain evidence="8">SURF_5</strain>
    </source>
</reference>
<sequence length="481" mass="53808">MPESKPTDAMRALREAIPRANADPARPAYHFVPPAQWMNDINGTIFHKGQYHVFYQHNPFGDMPTGEKLAHMHWGHARSSDLVNWEHLPIALAPSLETGEKSCWSGCAAIDGSGDPIIIYTSVSEDQMPFTKPFTQAAALGDERLLSWRKYGRNPILSIEKHGPPRSSGEWRDPFVFKTGAGTFLILGACGDAGIPLFQARDETLLNWKHVGSLAPENVECPNFFELGRKWILISSPFDLVKYAAGTFDLESLEFSPQAVGIVDWGACYGTNVLTDDMGRRILFGWIPGWNWELFQIGRGWNGCMALPRVLTLDAKHRILQEPAAELKKLRVHESLVEKTKVALDDSQSPLRAQIDFQSEVLAELSAITAAECGLRFFSGENVIDIKCHPQRLLIEVADTPVPLPSGEQSRLSLHVFIDRSVVEIYINDGEVVVSKMFNTALTNPRLEVYARDGSMKIDSLRVWRLNAAERKFAYPELDNI</sequence>
<dbReference type="InterPro" id="IPR013320">
    <property type="entry name" value="ConA-like_dom_sf"/>
</dbReference>
<name>A0A3A4NM24_ABYX5</name>
<protein>
    <recommendedName>
        <fullName evidence="2">beta-fructofuranosidase</fullName>
        <ecNumber evidence="2">3.2.1.26</ecNumber>
    </recommendedName>
</protein>
<dbReference type="SMART" id="SM00640">
    <property type="entry name" value="Glyco_32"/>
    <property type="match status" value="1"/>
</dbReference>
<evidence type="ECO:0000259" key="7">
    <source>
        <dbReference type="Pfam" id="PF08244"/>
    </source>
</evidence>
<comment type="caution">
    <text evidence="8">The sequence shown here is derived from an EMBL/GenBank/DDBJ whole genome shotgun (WGS) entry which is preliminary data.</text>
</comment>
<dbReference type="InterPro" id="IPR013148">
    <property type="entry name" value="Glyco_hydro_32_N"/>
</dbReference>
<proteinExistence type="inferred from homology"/>
<dbReference type="InterPro" id="IPR023296">
    <property type="entry name" value="Glyco_hydro_beta-prop_sf"/>
</dbReference>
<keyword evidence="3 5" id="KW-0378">Hydrolase</keyword>
<keyword evidence="4 5" id="KW-0326">Glycosidase</keyword>
<evidence type="ECO:0000256" key="5">
    <source>
        <dbReference type="RuleBase" id="RU362110"/>
    </source>
</evidence>
<evidence type="ECO:0000259" key="6">
    <source>
        <dbReference type="Pfam" id="PF00251"/>
    </source>
</evidence>
<dbReference type="PANTHER" id="PTHR43101:SF1">
    <property type="entry name" value="BETA-FRUCTOSIDASE"/>
    <property type="match status" value="1"/>
</dbReference>
<evidence type="ECO:0000256" key="4">
    <source>
        <dbReference type="ARBA" id="ARBA00023295"/>
    </source>
</evidence>
<dbReference type="EC" id="3.2.1.26" evidence="2"/>
<dbReference type="GO" id="GO:0004564">
    <property type="term" value="F:beta-fructofuranosidase activity"/>
    <property type="evidence" value="ECO:0007669"/>
    <property type="project" value="UniProtKB-EC"/>
</dbReference>
<dbReference type="Proteomes" id="UP000265882">
    <property type="component" value="Unassembled WGS sequence"/>
</dbReference>
<dbReference type="AlphaFoldDB" id="A0A3A4NM24"/>